<dbReference type="Proteomes" id="UP000002098">
    <property type="component" value="Segment"/>
</dbReference>
<organismHost>
    <name type="scientific">Pseudomonas aeruginosa</name>
    <dbReference type="NCBI Taxonomy" id="287"/>
</organismHost>
<keyword evidence="3" id="KW-1185">Reference proteome</keyword>
<evidence type="ECO:0000259" key="1">
    <source>
        <dbReference type="Pfam" id="PF13392"/>
    </source>
</evidence>
<dbReference type="SUPFAM" id="SSF54060">
    <property type="entry name" value="His-Me finger endonucleases"/>
    <property type="match status" value="1"/>
</dbReference>
<dbReference type="GeneID" id="1258218"/>
<sequence length="160" mass="18349">MFGWVYEHRVVGEDTIGRPLYDDEEVHHLDENKLNNHPDNLLILPQSQHLKLHAWMKRLGIDPKNYPTKLCGACGRVMNHKLIKFCNPECSAKGRRKVDRPSKEQFVLDVTLLSLVKIGEKYGVSDNAIRKWCRSYKINIPARFIRVSTNGGISTLAPTQ</sequence>
<evidence type="ECO:0000313" key="2">
    <source>
        <dbReference type="EMBL" id="AAL83197.1"/>
    </source>
</evidence>
<organism evidence="2 3">
    <name type="scientific">Pseudomonas phage phiKZ</name>
    <dbReference type="NCBI Taxonomy" id="2905945"/>
    <lineage>
        <taxon>Viruses</taxon>
        <taxon>Duplodnaviria</taxon>
        <taxon>Heunggongvirae</taxon>
        <taxon>Uroviricota</taxon>
        <taxon>Caudoviricetes</taxon>
        <taxon>Chimalliviridae</taxon>
        <taxon>Phikzvirus</taxon>
        <taxon>Phikzvirus phiKZ</taxon>
    </lineage>
</organism>
<dbReference type="InterPro" id="IPR003615">
    <property type="entry name" value="HNH_nuc"/>
</dbReference>
<name>Q8SCL6_BPDPK</name>
<reference evidence="2 3" key="1">
    <citation type="journal article" date="2002" name="J. Mol. Biol.">
        <title>The genome of bacteriophage phiKZ of Pseudomonas aeruginosa.</title>
        <authorList>
            <person name="Mesyanzhinov V.V."/>
            <person name="Robben J."/>
            <person name="Grymonprez B."/>
            <person name="Kostyuchenko V.A."/>
            <person name="Bourkaltseva M.V."/>
            <person name="Sykilinda N.N."/>
            <person name="Krylov V.N."/>
            <person name="Volckaert G."/>
        </authorList>
    </citation>
    <scope>NUCLEOTIDE SEQUENCE</scope>
</reference>
<dbReference type="InterPro" id="IPR044925">
    <property type="entry name" value="His-Me_finger_sf"/>
</dbReference>
<evidence type="ECO:0000313" key="3">
    <source>
        <dbReference type="Proteomes" id="UP000002098"/>
    </source>
</evidence>
<protein>
    <submittedName>
        <fullName evidence="2">PHIKZ296</fullName>
    </submittedName>
</protein>
<dbReference type="EMBL" id="AF399011">
    <property type="protein sequence ID" value="AAL83197.1"/>
    <property type="molecule type" value="Genomic_DNA"/>
</dbReference>
<dbReference type="Pfam" id="PF13392">
    <property type="entry name" value="HNH_3"/>
    <property type="match status" value="1"/>
</dbReference>
<proteinExistence type="predicted"/>
<dbReference type="Gene3D" id="3.90.75.20">
    <property type="match status" value="1"/>
</dbReference>
<dbReference type="RefSeq" id="NP_803862.1">
    <property type="nucleotide sequence ID" value="NC_004629.1"/>
</dbReference>
<accession>Q8SCL6</accession>
<feature type="domain" description="HNH nuclease" evidence="1">
    <location>
        <begin position="6"/>
        <end position="50"/>
    </location>
</feature>
<dbReference type="KEGG" id="vg:1258218"/>